<keyword evidence="3" id="KW-1185">Reference proteome</keyword>
<accession>K1Y671</accession>
<feature type="compositionally biased region" description="Basic and acidic residues" evidence="1">
    <location>
        <begin position="1549"/>
        <end position="1563"/>
    </location>
</feature>
<feature type="region of interest" description="Disordered" evidence="1">
    <location>
        <begin position="495"/>
        <end position="627"/>
    </location>
</feature>
<dbReference type="OrthoDB" id="10316035at2759"/>
<feature type="compositionally biased region" description="Basic residues" evidence="1">
    <location>
        <begin position="58"/>
        <end position="67"/>
    </location>
</feature>
<feature type="compositionally biased region" description="Polar residues" evidence="1">
    <location>
        <begin position="1136"/>
        <end position="1154"/>
    </location>
</feature>
<feature type="region of interest" description="Disordered" evidence="1">
    <location>
        <begin position="1032"/>
        <end position="1053"/>
    </location>
</feature>
<proteinExistence type="predicted"/>
<evidence type="ECO:0000256" key="1">
    <source>
        <dbReference type="SAM" id="MobiDB-lite"/>
    </source>
</evidence>
<feature type="region of interest" description="Disordered" evidence="1">
    <location>
        <begin position="46"/>
        <end position="74"/>
    </location>
</feature>
<feature type="compositionally biased region" description="Polar residues" evidence="1">
    <location>
        <begin position="1425"/>
        <end position="1443"/>
    </location>
</feature>
<feature type="compositionally biased region" description="Polar residues" evidence="1">
    <location>
        <begin position="420"/>
        <end position="429"/>
    </location>
</feature>
<feature type="compositionally biased region" description="Basic and acidic residues" evidence="1">
    <location>
        <begin position="1278"/>
        <end position="1288"/>
    </location>
</feature>
<feature type="compositionally biased region" description="Basic and acidic residues" evidence="1">
    <location>
        <begin position="691"/>
        <end position="705"/>
    </location>
</feature>
<sequence>MQRALPNYQKLARLGNAAHVSKLKSKERRAQLAEAASNQRFFKRFGNPEATSVEQAQRKRQSLRGKSHHEEGHNDEILRSQCDIAFKLDPNSAYLLGLFIAKTLAPSDQHDTKVDVKPVEHILLIHSLPALKADTYRQLVTRIARDLAPFDILAHSPYVIPKPGQRWVARLEFMSPTLVSLHHEFKLEIEGAQPNSLHNHVGQGREDKWHPKIPIGGMIRGRDEATALKLRAAAEWKLRLEKTTLTPTALCMRTRQNFSYASADEIVGAEWTEWPLLGDSEESRLRRDQAFLNGDHLVPYIGRSFPEQVLEMQTKEENFRKSWRLDLPLDGGKEQKLQVLSKDIYEEPLPDSGLELYRPLLHDEGTKENTQRKYLVHSEFSNKPLDKPSNSASLANSVPGGDVARVIISGGDEEMPGKLSQDQKASVSMSPDAKTDAEVKSAPSENEAAKEEASVSADKFSMAQDLESQEIVPSLPPEKEPMRLAYVGEEARLDKEFGHQDAEKEAEKQVAESFASKDKMYRPEAQVPEWLLPAMSTSDTPESGQPMPTESSDAEDTESSPATGLSKQTENTDEGGDKLLDWVGSSENHVKGENSLTVPEESKKDGSVEESSPRLMTKEKKSKNIKQAQLTEKNNVVEDMEVGELLGNINSSKDLADRKPVQSTFGHTKKDESVVISSQNLKQKKKKKKNSEKTEAGQKLERNDVDGDSIALNENRVEGETEIFVLKDVKQENPAEVSSQIPKKEKRKKKEKGKQKSSATETAPPISPERALRAGPEGPSKVADMSPLTANSHHLPSNLLWNISSESTFSPSDKNSSKTAAASTKKSPFSPLSRISLDKLVLPGTGLPSTPECELTTNKSPTQTPSGLLETTPEQPKPISTGTLKNAPTTTCPANQSAIQPSSVYQRSFLEKRHAASREASRDEPDAIPNADDALNFRNYLRRMSAQKSVSSNAEYSAVRIKKPASTSANSLQWLQNYAERESLRTDNGLPKSPELAARSANAMKEAMRLLEMPINLPGYSGKKIERKILPSRPASDSANGRTPNTATVNGHSKMFQSPSRLIKSTESSMPVPLMEWDPMLKKCVLVKANLQGMSEKAIAEYRQAHDSLRATLERSGKLDSASESAKRTMCFADEATSSPQRTELPSVSISPRNEASEERLVDSQLRQLSVDERRQQSTGGTIYPPPDSQVSNSQLVTWDGVEGKYVKSKAMFDGTVSTSSLLHQVIDRQIAKLNATLPNRPIGTKEIDDLKAKLEASEARVEELKKKLAPPCSPESDWSKQRSRDGYASHNQPDQELEAGVMRDVTVTARYGEWRRLAFFHQTQPHKVSQEDVRKAWEDAVEVERRVSAEMEASASKTEPISEEPGLPRKPFLALRVPAASREDPESDPAWKKSSPSCLRPDQETREMATSDPFEKSPKKLPGQQESLSANPQLKANLNDPNQLAKLARDLEQENLVRYTNRSPHLTAEQEKEAAGAPPVSNPSISGATRNEVEERHNTYSASGFRTLNIGTPIEDPTKPSGVLVPKHQKHNAEAGDFVLTRNRKRKERMEKVGDEESEPRYQSKSRTARKKPQSKFQPKVLIDDPNWMPNNENLRALGLGSEDGVMKAASRANIHIKKPRLSTSEKWALTFKKIDKFGREFQKLQQEKHRGVGLKVEKQAVNAMDIKFPRQDVDLPALKESHAMRGGSGETERVWKPHVQGEEESAEEEIGYSDQRGQNGAAEKPQGLPHDTKEALEKLKSTVSAEKGALMTGSKEEKKRLEKAQNKIQRTKKRIQKIEKKMQKTEKKIKKLDKKFARIAKIADIKNQAAKVETVE</sequence>
<feature type="compositionally biased region" description="Polar residues" evidence="1">
    <location>
        <begin position="872"/>
        <end position="903"/>
    </location>
</feature>
<evidence type="ECO:0000313" key="2">
    <source>
        <dbReference type="EMBL" id="EKD20659.1"/>
    </source>
</evidence>
<feature type="compositionally biased region" description="Basic and acidic residues" evidence="1">
    <location>
        <begin position="1732"/>
        <end position="1742"/>
    </location>
</feature>
<feature type="compositionally biased region" description="Polar residues" evidence="1">
    <location>
        <begin position="1035"/>
        <end position="1053"/>
    </location>
</feature>
<feature type="compositionally biased region" description="Basic residues" evidence="1">
    <location>
        <begin position="744"/>
        <end position="755"/>
    </location>
</feature>
<feature type="compositionally biased region" description="Acidic residues" evidence="1">
    <location>
        <begin position="1704"/>
        <end position="1713"/>
    </location>
</feature>
<feature type="region of interest" description="Disordered" evidence="1">
    <location>
        <begin position="412"/>
        <end position="453"/>
    </location>
</feature>
<feature type="compositionally biased region" description="Basic and acidic residues" evidence="1">
    <location>
        <begin position="1692"/>
        <end position="1703"/>
    </location>
</feature>
<dbReference type="KEGG" id="mbe:MBM_01341"/>
<dbReference type="InParanoid" id="K1Y671"/>
<feature type="region of interest" description="Disordered" evidence="1">
    <location>
        <begin position="1348"/>
        <end position="1590"/>
    </location>
</feature>
<feature type="region of interest" description="Disordered" evidence="1">
    <location>
        <begin position="1266"/>
        <end position="1302"/>
    </location>
</feature>
<feature type="compositionally biased region" description="Basic and acidic residues" evidence="1">
    <location>
        <begin position="495"/>
        <end position="522"/>
    </location>
</feature>
<feature type="compositionally biased region" description="Low complexity" evidence="1">
    <location>
        <begin position="817"/>
        <end position="827"/>
    </location>
</feature>
<feature type="region of interest" description="Disordered" evidence="1">
    <location>
        <begin position="912"/>
        <end position="931"/>
    </location>
</feature>
<feature type="compositionally biased region" description="Polar residues" evidence="1">
    <location>
        <begin position="788"/>
        <end position="814"/>
    </location>
</feature>
<feature type="compositionally biased region" description="Polar residues" evidence="1">
    <location>
        <begin position="855"/>
        <end position="866"/>
    </location>
</feature>
<feature type="compositionally biased region" description="Basic and acidic residues" evidence="1">
    <location>
        <begin position="715"/>
        <end position="733"/>
    </location>
</feature>
<reference evidence="2 3" key="1">
    <citation type="journal article" date="2012" name="BMC Genomics">
        <title>Sequencing the genome of Marssonina brunnea reveals fungus-poplar co-evolution.</title>
        <authorList>
            <person name="Zhu S."/>
            <person name="Cao Y.-Z."/>
            <person name="Jiang C."/>
            <person name="Tan B.-Y."/>
            <person name="Wang Z."/>
            <person name="Feng S."/>
            <person name="Zhang L."/>
            <person name="Su X.-H."/>
            <person name="Brejova B."/>
            <person name="Vinar T."/>
            <person name="Xu M."/>
            <person name="Wang M.-X."/>
            <person name="Zhang S.-G."/>
            <person name="Huang M.-R."/>
            <person name="Wu R."/>
            <person name="Zhou Y."/>
        </authorList>
    </citation>
    <scope>NUCLEOTIDE SEQUENCE [LARGE SCALE GENOMIC DNA]</scope>
    <source>
        <strain evidence="2 3">MB_m1</strain>
    </source>
</reference>
<feature type="region of interest" description="Disordered" evidence="1">
    <location>
        <begin position="843"/>
        <end position="903"/>
    </location>
</feature>
<feature type="region of interest" description="Disordered" evidence="1">
    <location>
        <begin position="1132"/>
        <end position="1193"/>
    </location>
</feature>
<dbReference type="EMBL" id="JH921429">
    <property type="protein sequence ID" value="EKD20659.1"/>
    <property type="molecule type" value="Genomic_DNA"/>
</dbReference>
<name>K1Y671_MARBU</name>
<dbReference type="Proteomes" id="UP000006753">
    <property type="component" value="Unassembled WGS sequence"/>
</dbReference>
<organism evidence="2 3">
    <name type="scientific">Marssonina brunnea f. sp. multigermtubi (strain MB_m1)</name>
    <name type="common">Marssonina leaf spot fungus</name>
    <dbReference type="NCBI Taxonomy" id="1072389"/>
    <lineage>
        <taxon>Eukaryota</taxon>
        <taxon>Fungi</taxon>
        <taxon>Dikarya</taxon>
        <taxon>Ascomycota</taxon>
        <taxon>Pezizomycotina</taxon>
        <taxon>Leotiomycetes</taxon>
        <taxon>Helotiales</taxon>
        <taxon>Drepanopezizaceae</taxon>
        <taxon>Drepanopeziza</taxon>
    </lineage>
</organism>
<feature type="compositionally biased region" description="Basic and acidic residues" evidence="1">
    <location>
        <begin position="912"/>
        <end position="925"/>
    </location>
</feature>
<feature type="region of interest" description="Disordered" evidence="1">
    <location>
        <begin position="1683"/>
        <end position="1775"/>
    </location>
</feature>
<gene>
    <name evidence="2" type="ORF">MBM_01341</name>
</gene>
<protein>
    <submittedName>
        <fullName evidence="2">Uncharacterized protein</fullName>
    </submittedName>
</protein>
<feature type="region of interest" description="Disordered" evidence="1">
    <location>
        <begin position="648"/>
        <end position="830"/>
    </location>
</feature>
<feature type="compositionally biased region" description="Polar residues" evidence="1">
    <location>
        <begin position="1500"/>
        <end position="1511"/>
    </location>
</feature>
<dbReference type="HOGENOM" id="CLU_237681_0_0_1"/>
<feature type="compositionally biased region" description="Basic and acidic residues" evidence="1">
    <location>
        <begin position="1756"/>
        <end position="1767"/>
    </location>
</feature>
<evidence type="ECO:0000313" key="3">
    <source>
        <dbReference type="Proteomes" id="UP000006753"/>
    </source>
</evidence>
<feature type="compositionally biased region" description="Basic and acidic residues" evidence="1">
    <location>
        <begin position="1402"/>
        <end position="1419"/>
    </location>
</feature>